<feature type="domain" description="AMP-dependent synthetase/ligase" evidence="1">
    <location>
        <begin position="26"/>
        <end position="406"/>
    </location>
</feature>
<dbReference type="AlphaFoldDB" id="A0A0N0NQ88"/>
<feature type="domain" description="AMP-binding enzyme C-terminal" evidence="2">
    <location>
        <begin position="462"/>
        <end position="552"/>
    </location>
</feature>
<dbReference type="PROSITE" id="PS00455">
    <property type="entry name" value="AMP_BINDING"/>
    <property type="match status" value="1"/>
</dbReference>
<evidence type="ECO:0000313" key="3">
    <source>
        <dbReference type="EMBL" id="KPI43419.1"/>
    </source>
</evidence>
<sequence>MTTDLSAVYGGDEPSLIHKTLGQLTDEQDEQYRAKTFLISTYQKRNVSYAELAHRSRVLAKALLSSDLQFGDHIGIFLPSCVEHIEIFLAAARVGLPIVSFNLTFTARELADAAAFTDCKAIFICSELGPRSFKEHISLLQSLPQLQHIIQVGNDVRESSRCTPYARFSTQTPKPSIDLRIAEAQVSPTTTLNIQFTSGTTGRPKAALLTHHGMLNNAHFSSNFVNIGPNDISLQCAPLFHCLGTIGTFLMAFIRGGSLVIPSPGFDPAATLSAMIEYKATIMTGVPTMFLAVAEVAKKRGLAGKITSLRTGFVAGSPCSREHLDTMSTVLGMREPCIGYGITEVSMGTSGTHPDDSVEKRVATCGKAHPHISLRVVDKRDPSRILPRNQPGELLISSYGLFAGYYKQPEKTAEAIYTDRDNGMRWFRTGDEAKIDEEGFLIITGRIKDIIIRGGENIYPAEIEHRLAQHPRIAEACVLGLPDARYGEVVAAFLRPTDPILSTQPDSTPSNDEICSWVREKLARQKAPKHIFWLGQGVLSEVKEFPKTGSGKLQKHVLKELVLNGSGGGKAKL</sequence>
<dbReference type="InterPro" id="IPR000873">
    <property type="entry name" value="AMP-dep_synth/lig_dom"/>
</dbReference>
<dbReference type="Proteomes" id="UP000038010">
    <property type="component" value="Unassembled WGS sequence"/>
</dbReference>
<dbReference type="SUPFAM" id="SSF56801">
    <property type="entry name" value="Acetyl-CoA synthetase-like"/>
    <property type="match status" value="1"/>
</dbReference>
<dbReference type="OrthoDB" id="10253115at2759"/>
<dbReference type="GO" id="GO:0031956">
    <property type="term" value="F:medium-chain fatty acid-CoA ligase activity"/>
    <property type="evidence" value="ECO:0007669"/>
    <property type="project" value="TreeGrafter"/>
</dbReference>
<evidence type="ECO:0000259" key="2">
    <source>
        <dbReference type="Pfam" id="PF13193"/>
    </source>
</evidence>
<dbReference type="PANTHER" id="PTHR43201:SF6">
    <property type="entry name" value="ACYL COA SYNTHETASE (EUROFUNG)"/>
    <property type="match status" value="1"/>
</dbReference>
<dbReference type="Pfam" id="PF13193">
    <property type="entry name" value="AMP-binding_C"/>
    <property type="match status" value="1"/>
</dbReference>
<gene>
    <name evidence="3" type="ORF">AB675_7125</name>
</gene>
<dbReference type="GeneID" id="28739350"/>
<proteinExistence type="predicted"/>
<dbReference type="STRING" id="1664694.A0A0N0NQ88"/>
<accession>A0A0N0NQ88</accession>
<dbReference type="EMBL" id="LFJN01000005">
    <property type="protein sequence ID" value="KPI43419.1"/>
    <property type="molecule type" value="Genomic_DNA"/>
</dbReference>
<keyword evidence="4" id="KW-1185">Reference proteome</keyword>
<dbReference type="InterPro" id="IPR025110">
    <property type="entry name" value="AMP-bd_C"/>
</dbReference>
<dbReference type="RefSeq" id="XP_018003382.1">
    <property type="nucleotide sequence ID" value="XM_018147470.1"/>
</dbReference>
<evidence type="ECO:0000313" key="4">
    <source>
        <dbReference type="Proteomes" id="UP000038010"/>
    </source>
</evidence>
<protein>
    <submittedName>
        <fullName evidence="3">Putative acyl-CoA synthetase YngI</fullName>
    </submittedName>
</protein>
<dbReference type="PANTHER" id="PTHR43201">
    <property type="entry name" value="ACYL-COA SYNTHETASE"/>
    <property type="match status" value="1"/>
</dbReference>
<dbReference type="Gene3D" id="3.30.300.30">
    <property type="match status" value="1"/>
</dbReference>
<dbReference type="InterPro" id="IPR020845">
    <property type="entry name" value="AMP-binding_CS"/>
</dbReference>
<evidence type="ECO:0000259" key="1">
    <source>
        <dbReference type="Pfam" id="PF00501"/>
    </source>
</evidence>
<dbReference type="Gene3D" id="3.40.50.12780">
    <property type="entry name" value="N-terminal domain of ligase-like"/>
    <property type="match status" value="1"/>
</dbReference>
<dbReference type="InterPro" id="IPR042099">
    <property type="entry name" value="ANL_N_sf"/>
</dbReference>
<dbReference type="GO" id="GO:0006631">
    <property type="term" value="P:fatty acid metabolic process"/>
    <property type="evidence" value="ECO:0007669"/>
    <property type="project" value="TreeGrafter"/>
</dbReference>
<comment type="caution">
    <text evidence="3">The sequence shown here is derived from an EMBL/GenBank/DDBJ whole genome shotgun (WGS) entry which is preliminary data.</text>
</comment>
<dbReference type="VEuPathDB" id="FungiDB:AB675_7125"/>
<name>A0A0N0NQ88_9EURO</name>
<organism evidence="3 4">
    <name type="scientific">Cyphellophora attinorum</name>
    <dbReference type="NCBI Taxonomy" id="1664694"/>
    <lineage>
        <taxon>Eukaryota</taxon>
        <taxon>Fungi</taxon>
        <taxon>Dikarya</taxon>
        <taxon>Ascomycota</taxon>
        <taxon>Pezizomycotina</taxon>
        <taxon>Eurotiomycetes</taxon>
        <taxon>Chaetothyriomycetidae</taxon>
        <taxon>Chaetothyriales</taxon>
        <taxon>Cyphellophoraceae</taxon>
        <taxon>Cyphellophora</taxon>
    </lineage>
</organism>
<reference evidence="3 4" key="1">
    <citation type="submission" date="2015-06" db="EMBL/GenBank/DDBJ databases">
        <title>Draft genome of the ant-associated black yeast Phialophora attae CBS 131958.</title>
        <authorList>
            <person name="Moreno L.F."/>
            <person name="Stielow B.J."/>
            <person name="de Hoog S."/>
            <person name="Vicente V.A."/>
            <person name="Weiss V.A."/>
            <person name="de Vries M."/>
            <person name="Cruz L.M."/>
            <person name="Souza E.M."/>
        </authorList>
    </citation>
    <scope>NUCLEOTIDE SEQUENCE [LARGE SCALE GENOMIC DNA]</scope>
    <source>
        <strain evidence="3 4">CBS 131958</strain>
    </source>
</reference>
<dbReference type="Pfam" id="PF00501">
    <property type="entry name" value="AMP-binding"/>
    <property type="match status" value="1"/>
</dbReference>
<dbReference type="InterPro" id="IPR045851">
    <property type="entry name" value="AMP-bd_C_sf"/>
</dbReference>